<evidence type="ECO:0000256" key="15">
    <source>
        <dbReference type="RuleBase" id="RU000304"/>
    </source>
</evidence>
<evidence type="ECO:0000256" key="12">
    <source>
        <dbReference type="ARBA" id="ARBA00023170"/>
    </source>
</evidence>
<dbReference type="Pfam" id="PF00069">
    <property type="entry name" value="Pkinase"/>
    <property type="match status" value="1"/>
</dbReference>
<dbReference type="CDD" id="cd23509">
    <property type="entry name" value="Gnk2-like"/>
    <property type="match status" value="2"/>
</dbReference>
<dbReference type="PROSITE" id="PS00108">
    <property type="entry name" value="PROTEIN_KINASE_ST"/>
    <property type="match status" value="1"/>
</dbReference>
<evidence type="ECO:0000256" key="4">
    <source>
        <dbReference type="ARBA" id="ARBA00022692"/>
    </source>
</evidence>
<evidence type="ECO:0000256" key="5">
    <source>
        <dbReference type="ARBA" id="ARBA00022729"/>
    </source>
</evidence>
<evidence type="ECO:0000313" key="20">
    <source>
        <dbReference type="Proteomes" id="UP000823775"/>
    </source>
</evidence>
<evidence type="ECO:0000256" key="11">
    <source>
        <dbReference type="ARBA" id="ARBA00023136"/>
    </source>
</evidence>
<evidence type="ECO:0000256" key="14">
    <source>
        <dbReference type="PROSITE-ProRule" id="PRU10141"/>
    </source>
</evidence>
<keyword evidence="9 14" id="KW-0067">ATP-binding</keyword>
<keyword evidence="20" id="KW-1185">Reference proteome</keyword>
<dbReference type="Proteomes" id="UP000823775">
    <property type="component" value="Unassembled WGS sequence"/>
</dbReference>
<evidence type="ECO:0000256" key="7">
    <source>
        <dbReference type="ARBA" id="ARBA00022741"/>
    </source>
</evidence>
<keyword evidence="3" id="KW-0808">Transferase</keyword>
<dbReference type="SMART" id="SM00220">
    <property type="entry name" value="S_TKc"/>
    <property type="match status" value="1"/>
</dbReference>
<keyword evidence="6" id="KW-0677">Repeat</keyword>
<dbReference type="PANTHER" id="PTHR27002">
    <property type="entry name" value="RECEPTOR-LIKE SERINE/THREONINE-PROTEIN KINASE SD1-8"/>
    <property type="match status" value="1"/>
</dbReference>
<accession>A0ABS8S8P6</accession>
<dbReference type="PROSITE" id="PS50011">
    <property type="entry name" value="PROTEIN_KINASE_DOM"/>
    <property type="match status" value="1"/>
</dbReference>
<feature type="domain" description="Gnk2-homologous" evidence="18">
    <location>
        <begin position="102"/>
        <end position="210"/>
    </location>
</feature>
<comment type="similarity">
    <text evidence="15">Belongs to the protein kinase superfamily.</text>
</comment>
<proteinExistence type="inferred from homology"/>
<evidence type="ECO:0000256" key="10">
    <source>
        <dbReference type="ARBA" id="ARBA00022989"/>
    </source>
</evidence>
<dbReference type="InterPro" id="IPR017441">
    <property type="entry name" value="Protein_kinase_ATP_BS"/>
</dbReference>
<keyword evidence="8" id="KW-0418">Kinase</keyword>
<keyword evidence="7 14" id="KW-0547">Nucleotide-binding</keyword>
<dbReference type="Pfam" id="PF01657">
    <property type="entry name" value="Stress-antifung"/>
    <property type="match status" value="2"/>
</dbReference>
<keyword evidence="2 15" id="KW-0723">Serine/threonine-protein kinase</keyword>
<dbReference type="Gene3D" id="3.30.430.20">
    <property type="entry name" value="Gnk2 domain, C-X8-C-X2-C motif"/>
    <property type="match status" value="2"/>
</dbReference>
<keyword evidence="12" id="KW-0675">Receptor</keyword>
<comment type="subcellular location">
    <subcellularLocation>
        <location evidence="1">Membrane</location>
        <topology evidence="1">Single-pass membrane protein</topology>
    </subcellularLocation>
</comment>
<dbReference type="InterPro" id="IPR002902">
    <property type="entry name" value="GNK2"/>
</dbReference>
<evidence type="ECO:0000256" key="9">
    <source>
        <dbReference type="ARBA" id="ARBA00022840"/>
    </source>
</evidence>
<keyword evidence="4 16" id="KW-0812">Transmembrane</keyword>
<evidence type="ECO:0000256" key="16">
    <source>
        <dbReference type="SAM" id="Phobius"/>
    </source>
</evidence>
<dbReference type="EMBL" id="JACEIK010000333">
    <property type="protein sequence ID" value="MCD7455217.1"/>
    <property type="molecule type" value="Genomic_DNA"/>
</dbReference>
<evidence type="ECO:0000256" key="1">
    <source>
        <dbReference type="ARBA" id="ARBA00004167"/>
    </source>
</evidence>
<evidence type="ECO:0000259" key="17">
    <source>
        <dbReference type="PROSITE" id="PS50011"/>
    </source>
</evidence>
<evidence type="ECO:0000259" key="18">
    <source>
        <dbReference type="PROSITE" id="PS51473"/>
    </source>
</evidence>
<protein>
    <submittedName>
        <fullName evidence="19">Uncharacterized protein</fullName>
    </submittedName>
</protein>
<dbReference type="Gene3D" id="1.10.510.10">
    <property type="entry name" value="Transferase(Phosphotransferase) domain 1"/>
    <property type="match status" value="1"/>
</dbReference>
<reference evidence="19 20" key="1">
    <citation type="journal article" date="2021" name="BMC Genomics">
        <title>Datura genome reveals duplications of psychoactive alkaloid biosynthetic genes and high mutation rate following tissue culture.</title>
        <authorList>
            <person name="Rajewski A."/>
            <person name="Carter-House D."/>
            <person name="Stajich J."/>
            <person name="Litt A."/>
        </authorList>
    </citation>
    <scope>NUCLEOTIDE SEQUENCE [LARGE SCALE GENOMIC DNA]</scope>
    <source>
        <strain evidence="19">AR-01</strain>
    </source>
</reference>
<dbReference type="Gene3D" id="3.30.200.20">
    <property type="entry name" value="Phosphorylase Kinase, domain 1"/>
    <property type="match status" value="1"/>
</dbReference>
<dbReference type="InterPro" id="IPR008271">
    <property type="entry name" value="Ser/Thr_kinase_AS"/>
</dbReference>
<evidence type="ECO:0000256" key="13">
    <source>
        <dbReference type="ARBA" id="ARBA00023180"/>
    </source>
</evidence>
<evidence type="ECO:0000313" key="19">
    <source>
        <dbReference type="EMBL" id="MCD7455217.1"/>
    </source>
</evidence>
<keyword evidence="5" id="KW-0732">Signal</keyword>
<dbReference type="InterPro" id="IPR038408">
    <property type="entry name" value="GNK2_sf"/>
</dbReference>
<dbReference type="InterPro" id="IPR011009">
    <property type="entry name" value="Kinase-like_dom_sf"/>
</dbReference>
<dbReference type="InterPro" id="IPR000719">
    <property type="entry name" value="Prot_kinase_dom"/>
</dbReference>
<feature type="binding site" evidence="14">
    <location>
        <position position="319"/>
    </location>
    <ligand>
        <name>ATP</name>
        <dbReference type="ChEBI" id="CHEBI:30616"/>
    </ligand>
</feature>
<dbReference type="PROSITE" id="PS51473">
    <property type="entry name" value="GNK2"/>
    <property type="match status" value="2"/>
</dbReference>
<keyword evidence="10 16" id="KW-1133">Transmembrane helix</keyword>
<evidence type="ECO:0000256" key="3">
    <source>
        <dbReference type="ARBA" id="ARBA00022679"/>
    </source>
</evidence>
<dbReference type="SUPFAM" id="SSF56112">
    <property type="entry name" value="Protein kinase-like (PK-like)"/>
    <property type="match status" value="1"/>
</dbReference>
<dbReference type="PANTHER" id="PTHR27002:SF1073">
    <property type="entry name" value="CYSTEINE-RICH RECEPTOR-LIKE PROTEIN KINASE 29"/>
    <property type="match status" value="1"/>
</dbReference>
<feature type="transmembrane region" description="Helical" evidence="16">
    <location>
        <begin position="231"/>
        <end position="258"/>
    </location>
</feature>
<feature type="domain" description="Gnk2-homologous" evidence="18">
    <location>
        <begin position="1"/>
        <end position="95"/>
    </location>
</feature>
<dbReference type="PROSITE" id="PS00107">
    <property type="entry name" value="PROTEIN_KINASE_ATP"/>
    <property type="match status" value="1"/>
</dbReference>
<evidence type="ECO:0000256" key="6">
    <source>
        <dbReference type="ARBA" id="ARBA00022737"/>
    </source>
</evidence>
<feature type="domain" description="Protein kinase" evidence="17">
    <location>
        <begin position="291"/>
        <end position="432"/>
    </location>
</feature>
<gene>
    <name evidence="19" type="ORF">HAX54_027429</name>
</gene>
<comment type="caution">
    <text evidence="19">The sequence shown here is derived from an EMBL/GenBank/DDBJ whole genome shotgun (WGS) entry which is preliminary data.</text>
</comment>
<organism evidence="19 20">
    <name type="scientific">Datura stramonium</name>
    <name type="common">Jimsonweed</name>
    <name type="synonym">Common thornapple</name>
    <dbReference type="NCBI Taxonomy" id="4076"/>
    <lineage>
        <taxon>Eukaryota</taxon>
        <taxon>Viridiplantae</taxon>
        <taxon>Streptophyta</taxon>
        <taxon>Embryophyta</taxon>
        <taxon>Tracheophyta</taxon>
        <taxon>Spermatophyta</taxon>
        <taxon>Magnoliopsida</taxon>
        <taxon>eudicotyledons</taxon>
        <taxon>Gunneridae</taxon>
        <taxon>Pentapetalae</taxon>
        <taxon>asterids</taxon>
        <taxon>lamiids</taxon>
        <taxon>Solanales</taxon>
        <taxon>Solanaceae</taxon>
        <taxon>Solanoideae</taxon>
        <taxon>Datureae</taxon>
        <taxon>Datura</taxon>
    </lineage>
</organism>
<evidence type="ECO:0000256" key="2">
    <source>
        <dbReference type="ARBA" id="ARBA00022527"/>
    </source>
</evidence>
<keyword evidence="11 16" id="KW-0472">Membrane</keyword>
<sequence length="432" mass="48788">MELGITFSVLIHNLNSLLSTLSSNATNEDGFFNSTSGRDRETVYGLFLCRGDVSVDVCKRCVDTAAKDIVRFCPLAKEAVVYYDYCLLRYSDKNIFGIWYEYLIIDSSDDRHNVSEPQRFYKVLSNLMTELTTRVVNDDRKGKKFATQEAYFTATQKVYAVAQCTPDISSDVCKACLSQAMSNMPTSCKKSKSCRVILLNCFIWYEFFLFYDSKYSAAPLAQPQISKNSPLSARTIIAITVPLISLVVFITLITVGFARKANGRRKDINEHSNAKSLHYDIGAIQDATNNFSVGNRIGQGGFGDVYKGKLPNGQEIAVKRLSQSSNQGAEEFKSEVLLVAKLQHRNLVRLLGFCLQGLERILIYEFVPNKSLDYYLFDDERRGTLNWAVRLKIIRGIARGLLYLHEDCPLKIVHRDLKPSNILLDAEMNPKI</sequence>
<evidence type="ECO:0000256" key="8">
    <source>
        <dbReference type="ARBA" id="ARBA00022777"/>
    </source>
</evidence>
<name>A0ABS8S8P6_DATST</name>
<keyword evidence="13" id="KW-0325">Glycoprotein</keyword>